<accession>A0ABR7VNL8</accession>
<proteinExistence type="predicted"/>
<evidence type="ECO:0000313" key="3">
    <source>
        <dbReference type="Proteomes" id="UP000621631"/>
    </source>
</evidence>
<evidence type="ECO:0008006" key="4">
    <source>
        <dbReference type="Google" id="ProtNLM"/>
    </source>
</evidence>
<name>A0ABR7VNL8_VIRHA</name>
<evidence type="ECO:0000313" key="2">
    <source>
        <dbReference type="EMBL" id="MBD1222004.1"/>
    </source>
</evidence>
<keyword evidence="1" id="KW-1133">Transmembrane helix</keyword>
<comment type="caution">
    <text evidence="2">The sequence shown here is derived from an EMBL/GenBank/DDBJ whole genome shotgun (WGS) entry which is preliminary data.</text>
</comment>
<evidence type="ECO:0000256" key="1">
    <source>
        <dbReference type="SAM" id="Phobius"/>
    </source>
</evidence>
<sequence>MMEDTKKKDGKNILLTISWIAAFLPYIFSPIAFGPFAFFLGLVLRRDYEVGNQGKIIMVLGVVNTIGGIIFANWVISNLGV</sequence>
<protein>
    <recommendedName>
        <fullName evidence="4">DUF4190 domain-containing protein</fullName>
    </recommendedName>
</protein>
<dbReference type="Proteomes" id="UP000621631">
    <property type="component" value="Unassembled WGS sequence"/>
</dbReference>
<keyword evidence="1" id="KW-0812">Transmembrane</keyword>
<reference evidence="2 3" key="1">
    <citation type="submission" date="2020-09" db="EMBL/GenBank/DDBJ databases">
        <title>Draft Genome Sequences of Oil-Oxidizing Bacteria Halomonas titanicae, Marinobacter lutaoensis, and Virgibacillus halodenitrificans Isolated from Highly Saline Environments.</title>
        <authorList>
            <person name="Grouzdev D.S."/>
            <person name="Sokolova D.S."/>
            <person name="Semenova E.M."/>
            <person name="Borzenkov I.A."/>
            <person name="Bidzhieva S.K."/>
            <person name="Poltaraus A.B."/>
            <person name="Nazina T.N."/>
        </authorList>
    </citation>
    <scope>NUCLEOTIDE SEQUENCE [LARGE SCALE GENOMIC DNA]</scope>
    <source>
        <strain evidence="2 3">VKM B-3472D</strain>
    </source>
</reference>
<feature type="transmembrane region" description="Helical" evidence="1">
    <location>
        <begin position="20"/>
        <end position="44"/>
    </location>
</feature>
<feature type="transmembrane region" description="Helical" evidence="1">
    <location>
        <begin position="56"/>
        <end position="76"/>
    </location>
</feature>
<keyword evidence="1" id="KW-0472">Membrane</keyword>
<dbReference type="EMBL" id="JACWEZ010000002">
    <property type="protein sequence ID" value="MBD1222004.1"/>
    <property type="molecule type" value="Genomic_DNA"/>
</dbReference>
<dbReference type="RefSeq" id="WP_189777416.1">
    <property type="nucleotide sequence ID" value="NZ_JACWEZ010000002.1"/>
</dbReference>
<keyword evidence="3" id="KW-1185">Reference proteome</keyword>
<organism evidence="2 3">
    <name type="scientific">Virgibacillus halodenitrificans</name>
    <name type="common">Bacillus halodenitrificans</name>
    <dbReference type="NCBI Taxonomy" id="1482"/>
    <lineage>
        <taxon>Bacteria</taxon>
        <taxon>Bacillati</taxon>
        <taxon>Bacillota</taxon>
        <taxon>Bacilli</taxon>
        <taxon>Bacillales</taxon>
        <taxon>Bacillaceae</taxon>
        <taxon>Virgibacillus</taxon>
    </lineage>
</organism>
<gene>
    <name evidence="2" type="ORF">IC602_05240</name>
</gene>